<sequence length="138" mass="14338">MVPPTIAPVRFTPPPPSPPAAGAAVLAGVLLEDDDCAPEEVGPLLLVGVGMVRVVSDELDADEEAPLVVSVAVPVDEERAEESLREVAEPSSVGVARLLGLCVKLMRSLVSETWEATPGAPAETTVARSLAVPQPNWE</sequence>
<dbReference type="AlphaFoldDB" id="A0A0G2FVH8"/>
<accession>A0A0G2FVH8</accession>
<reference evidence="1 2" key="1">
    <citation type="submission" date="2015-05" db="EMBL/GenBank/DDBJ databases">
        <title>Distinctive expansion of gene families associated with plant cell wall degradation and secondary metabolism in the genomes of grapevine trunk pathogens.</title>
        <authorList>
            <person name="Lawrence D.P."/>
            <person name="Travadon R."/>
            <person name="Rolshausen P.E."/>
            <person name="Baumgartner K."/>
        </authorList>
    </citation>
    <scope>NUCLEOTIDE SEQUENCE [LARGE SCALE GENOMIC DNA]</scope>
    <source>
        <strain evidence="1">DA912</strain>
    </source>
</reference>
<keyword evidence="2" id="KW-1185">Reference proteome</keyword>
<dbReference type="Proteomes" id="UP000034680">
    <property type="component" value="Unassembled WGS sequence"/>
</dbReference>
<dbReference type="EMBL" id="LCUC01000063">
    <property type="protein sequence ID" value="KKY38006.1"/>
    <property type="molecule type" value="Genomic_DNA"/>
</dbReference>
<evidence type="ECO:0000313" key="2">
    <source>
        <dbReference type="Proteomes" id="UP000034680"/>
    </source>
</evidence>
<reference evidence="1 2" key="2">
    <citation type="submission" date="2015-05" db="EMBL/GenBank/DDBJ databases">
        <authorList>
            <person name="Morales-Cruz A."/>
            <person name="Amrine K.C."/>
            <person name="Cantu D."/>
        </authorList>
    </citation>
    <scope>NUCLEOTIDE SEQUENCE [LARGE SCALE GENOMIC DNA]</scope>
    <source>
        <strain evidence="1">DA912</strain>
    </source>
</reference>
<gene>
    <name evidence="1" type="ORF">UCDDA912_g01974</name>
</gene>
<proteinExistence type="predicted"/>
<comment type="caution">
    <text evidence="1">The sequence shown here is derived from an EMBL/GenBank/DDBJ whole genome shotgun (WGS) entry which is preliminary data.</text>
</comment>
<evidence type="ECO:0000313" key="1">
    <source>
        <dbReference type="EMBL" id="KKY38006.1"/>
    </source>
</evidence>
<protein>
    <submittedName>
        <fullName evidence="1">Uncharacterized protein</fullName>
    </submittedName>
</protein>
<name>A0A0G2FVH8_9PEZI</name>
<organism evidence="1 2">
    <name type="scientific">Diaporthe ampelina</name>
    <dbReference type="NCBI Taxonomy" id="1214573"/>
    <lineage>
        <taxon>Eukaryota</taxon>
        <taxon>Fungi</taxon>
        <taxon>Dikarya</taxon>
        <taxon>Ascomycota</taxon>
        <taxon>Pezizomycotina</taxon>
        <taxon>Sordariomycetes</taxon>
        <taxon>Sordariomycetidae</taxon>
        <taxon>Diaporthales</taxon>
        <taxon>Diaporthaceae</taxon>
        <taxon>Diaporthe</taxon>
    </lineage>
</organism>